<feature type="domain" description="C-type lectin" evidence="3">
    <location>
        <begin position="39"/>
        <end position="197"/>
    </location>
</feature>
<feature type="signal peptide" evidence="2">
    <location>
        <begin position="1"/>
        <end position="19"/>
    </location>
</feature>
<dbReference type="STRING" id="6832.A0A553PC39"/>
<sequence length="209" mass="24239">MIKGCFSIVLCLQVALVATQIFRLPEKSSCETRKIHFTRQGKNYHLSWLEAGRNIEFTWEGARNYCRKFCMDSITIDSEQENQMVKTILRRESIPYIWTGGHKCNFRGCEREDLQPAIENGWYWAPTGIRIRPPGQCQECDWSNTGGLREPQPDNREFRSATGSQDEACIAILNDFYQDGIRWHDVGCRHTKPVICQDVEILLNYVNVD</sequence>
<evidence type="ECO:0000256" key="2">
    <source>
        <dbReference type="SAM" id="SignalP"/>
    </source>
</evidence>
<evidence type="ECO:0000313" key="4">
    <source>
        <dbReference type="EMBL" id="TRY75230.1"/>
    </source>
</evidence>
<organism evidence="4 5">
    <name type="scientific">Tigriopus californicus</name>
    <name type="common">Marine copepod</name>
    <dbReference type="NCBI Taxonomy" id="6832"/>
    <lineage>
        <taxon>Eukaryota</taxon>
        <taxon>Metazoa</taxon>
        <taxon>Ecdysozoa</taxon>
        <taxon>Arthropoda</taxon>
        <taxon>Crustacea</taxon>
        <taxon>Multicrustacea</taxon>
        <taxon>Hexanauplia</taxon>
        <taxon>Copepoda</taxon>
        <taxon>Harpacticoida</taxon>
        <taxon>Harpacticidae</taxon>
        <taxon>Tigriopus</taxon>
    </lineage>
</organism>
<reference evidence="4 5" key="1">
    <citation type="journal article" date="2018" name="Nat. Ecol. Evol.">
        <title>Genomic signatures of mitonuclear coevolution across populations of Tigriopus californicus.</title>
        <authorList>
            <person name="Barreto F.S."/>
            <person name="Watson E.T."/>
            <person name="Lima T.G."/>
            <person name="Willett C.S."/>
            <person name="Edmands S."/>
            <person name="Li W."/>
            <person name="Burton R.S."/>
        </authorList>
    </citation>
    <scope>NUCLEOTIDE SEQUENCE [LARGE SCALE GENOMIC DNA]</scope>
    <source>
        <strain evidence="4 5">San Diego</strain>
    </source>
</reference>
<accession>A0A553PC39</accession>
<dbReference type="OMA" id="ARIRYIW"/>
<feature type="chain" id="PRO_5021957488" description="C-type lectin domain-containing protein" evidence="2">
    <location>
        <begin position="20"/>
        <end position="209"/>
    </location>
</feature>
<evidence type="ECO:0000256" key="1">
    <source>
        <dbReference type="ARBA" id="ARBA00023157"/>
    </source>
</evidence>
<dbReference type="PROSITE" id="PS50041">
    <property type="entry name" value="C_TYPE_LECTIN_2"/>
    <property type="match status" value="1"/>
</dbReference>
<comment type="caution">
    <text evidence="4">The sequence shown here is derived from an EMBL/GenBank/DDBJ whole genome shotgun (WGS) entry which is preliminary data.</text>
</comment>
<keyword evidence="1" id="KW-1015">Disulfide bond</keyword>
<dbReference type="InterPro" id="IPR016187">
    <property type="entry name" value="CTDL_fold"/>
</dbReference>
<dbReference type="InterPro" id="IPR016186">
    <property type="entry name" value="C-type_lectin-like/link_sf"/>
</dbReference>
<evidence type="ECO:0000313" key="5">
    <source>
        <dbReference type="Proteomes" id="UP000318571"/>
    </source>
</evidence>
<keyword evidence="2" id="KW-0732">Signal</keyword>
<dbReference type="AlphaFoldDB" id="A0A553PC39"/>
<gene>
    <name evidence="4" type="ORF">TCAL_01311</name>
</gene>
<protein>
    <recommendedName>
        <fullName evidence="3">C-type lectin domain-containing protein</fullName>
    </recommendedName>
</protein>
<keyword evidence="5" id="KW-1185">Reference proteome</keyword>
<name>A0A553PC39_TIGCA</name>
<dbReference type="InterPro" id="IPR001304">
    <property type="entry name" value="C-type_lectin-like"/>
</dbReference>
<dbReference type="PROSITE" id="PS00615">
    <property type="entry name" value="C_TYPE_LECTIN_1"/>
    <property type="match status" value="1"/>
</dbReference>
<dbReference type="PANTHER" id="PTHR21407">
    <property type="entry name" value="RE43931P-RELATED"/>
    <property type="match status" value="1"/>
</dbReference>
<dbReference type="OrthoDB" id="8950604at2759"/>
<dbReference type="CDD" id="cd00037">
    <property type="entry name" value="CLECT"/>
    <property type="match status" value="1"/>
</dbReference>
<dbReference type="Gene3D" id="3.10.100.10">
    <property type="entry name" value="Mannose-Binding Protein A, subunit A"/>
    <property type="match status" value="1"/>
</dbReference>
<dbReference type="PANTHER" id="PTHR21407:SF1">
    <property type="entry name" value="RE43931P"/>
    <property type="match status" value="1"/>
</dbReference>
<dbReference type="SMART" id="SM00034">
    <property type="entry name" value="CLECT"/>
    <property type="match status" value="1"/>
</dbReference>
<proteinExistence type="predicted"/>
<dbReference type="SUPFAM" id="SSF56436">
    <property type="entry name" value="C-type lectin-like"/>
    <property type="match status" value="1"/>
</dbReference>
<evidence type="ECO:0000259" key="3">
    <source>
        <dbReference type="PROSITE" id="PS50041"/>
    </source>
</evidence>
<dbReference type="InterPro" id="IPR018378">
    <property type="entry name" value="C-type_lectin_CS"/>
</dbReference>
<dbReference type="EMBL" id="VCGU01000005">
    <property type="protein sequence ID" value="TRY75230.1"/>
    <property type="molecule type" value="Genomic_DNA"/>
</dbReference>
<dbReference type="Proteomes" id="UP000318571">
    <property type="component" value="Chromosome 2"/>
</dbReference>